<dbReference type="AlphaFoldDB" id="A0AAD1Y9Y2"/>
<evidence type="ECO:0000313" key="2">
    <source>
        <dbReference type="Proteomes" id="UP001295684"/>
    </source>
</evidence>
<name>A0AAD1Y9Y2_EUPCR</name>
<accession>A0AAD1Y9Y2</accession>
<keyword evidence="2" id="KW-1185">Reference proteome</keyword>
<protein>
    <submittedName>
        <fullName evidence="1">Uncharacterized protein</fullName>
    </submittedName>
</protein>
<dbReference type="EMBL" id="CAMPGE010029740">
    <property type="protein sequence ID" value="CAI2387224.1"/>
    <property type="molecule type" value="Genomic_DNA"/>
</dbReference>
<sequence>MNHDNVLKFVRKALEDSICLPKINSLSIQNCDNLPMEISYFLQNVIKQNIPCLYLSGLQNLLEIAYIDSAEILKIIPYVTKELSLISFLFISKNLSNLIGKASLVETLSLLDCEWSDYYLYEQGRYLKFELEKEEYKIKNLKLSLRCGYYSSNKNEHVWSQYETMILAISLSSLKKSLEHLHIIDESHISEDELKSFLSSIGLDQITPKIG</sequence>
<evidence type="ECO:0000313" key="1">
    <source>
        <dbReference type="EMBL" id="CAI2387224.1"/>
    </source>
</evidence>
<proteinExistence type="predicted"/>
<reference evidence="1" key="1">
    <citation type="submission" date="2023-07" db="EMBL/GenBank/DDBJ databases">
        <authorList>
            <consortium name="AG Swart"/>
            <person name="Singh M."/>
            <person name="Singh A."/>
            <person name="Seah K."/>
            <person name="Emmerich C."/>
        </authorList>
    </citation>
    <scope>NUCLEOTIDE SEQUENCE</scope>
    <source>
        <strain evidence="1">DP1</strain>
    </source>
</reference>
<gene>
    <name evidence="1" type="ORF">ECRASSUSDP1_LOCUS28853</name>
</gene>
<comment type="caution">
    <text evidence="1">The sequence shown here is derived from an EMBL/GenBank/DDBJ whole genome shotgun (WGS) entry which is preliminary data.</text>
</comment>
<organism evidence="1 2">
    <name type="scientific">Euplotes crassus</name>
    <dbReference type="NCBI Taxonomy" id="5936"/>
    <lineage>
        <taxon>Eukaryota</taxon>
        <taxon>Sar</taxon>
        <taxon>Alveolata</taxon>
        <taxon>Ciliophora</taxon>
        <taxon>Intramacronucleata</taxon>
        <taxon>Spirotrichea</taxon>
        <taxon>Hypotrichia</taxon>
        <taxon>Euplotida</taxon>
        <taxon>Euplotidae</taxon>
        <taxon>Moneuplotes</taxon>
    </lineage>
</organism>
<dbReference type="Proteomes" id="UP001295684">
    <property type="component" value="Unassembled WGS sequence"/>
</dbReference>